<dbReference type="PANTHER" id="PTHR43557">
    <property type="entry name" value="APOPTOSIS-INDUCING FACTOR 1"/>
    <property type="match status" value="1"/>
</dbReference>
<proteinExistence type="predicted"/>
<protein>
    <submittedName>
        <fullName evidence="7">NAD(P)/FAD-dependent oxidoreductase</fullName>
    </submittedName>
</protein>
<organism evidence="7 8">
    <name type="scientific">Dactylosporangium cerinum</name>
    <dbReference type="NCBI Taxonomy" id="1434730"/>
    <lineage>
        <taxon>Bacteria</taxon>
        <taxon>Bacillati</taxon>
        <taxon>Actinomycetota</taxon>
        <taxon>Actinomycetes</taxon>
        <taxon>Micromonosporales</taxon>
        <taxon>Micromonosporaceae</taxon>
        <taxon>Dactylosporangium</taxon>
    </lineage>
</organism>
<dbReference type="SUPFAM" id="SSF51905">
    <property type="entry name" value="FAD/NAD(P)-binding domain"/>
    <property type="match status" value="2"/>
</dbReference>
<sequence>MNALDHVVVVGASAAGLTAAETLRREGYTGRLTLVGDEDRLPYDRPPLSKQVLCGTWEPQRTALRRKADITMLDADWVLGTSATGLDVASRLVRLSDGAALDYDGLVIATGVTPRRLPYGHDLDGVHVLRTMQDALALRKDLLSKSAVVVLGAGFLGTEAAAAARQLGLDVTLVDPLPAPMLRQFGDRIGGLVARLHAAHGVRVRTGIGINALVGTGGRVVGVELGDGVTLAADLVLVAIGSVPATEWLSGSGLSLSNGVDCDSFCRAGPRVVAAGDVASWTHPNLGRRIRVEHRMNATEQGMAAARTLLGKGEPFSPVPYFWTDQYDVKVQAYGTMPDGAEITFAAGDPADGKFAALYGWQGRVVGALSWNMPREQRRLRQHVLDKTTWDVALAAHSGLSNDGRKTHDP</sequence>
<dbReference type="Gene3D" id="3.50.50.60">
    <property type="entry name" value="FAD/NAD(P)-binding domain"/>
    <property type="match status" value="2"/>
</dbReference>
<evidence type="ECO:0000256" key="3">
    <source>
        <dbReference type="ARBA" id="ARBA00022827"/>
    </source>
</evidence>
<keyword evidence="3" id="KW-0274">FAD</keyword>
<dbReference type="InterPro" id="IPR028202">
    <property type="entry name" value="Reductase_C"/>
</dbReference>
<dbReference type="RefSeq" id="WP_380126994.1">
    <property type="nucleotide sequence ID" value="NZ_JBHSIU010000101.1"/>
</dbReference>
<dbReference type="PANTHER" id="PTHR43557:SF2">
    <property type="entry name" value="RIESKE DOMAIN-CONTAINING PROTEIN-RELATED"/>
    <property type="match status" value="1"/>
</dbReference>
<keyword evidence="2" id="KW-0285">Flavoprotein</keyword>
<dbReference type="InterPro" id="IPR016156">
    <property type="entry name" value="FAD/NAD-linked_Rdtase_dimer_sf"/>
</dbReference>
<evidence type="ECO:0000256" key="1">
    <source>
        <dbReference type="ARBA" id="ARBA00001974"/>
    </source>
</evidence>
<feature type="domain" description="Reductase C-terminal" evidence="6">
    <location>
        <begin position="321"/>
        <end position="395"/>
    </location>
</feature>
<dbReference type="InterPro" id="IPR050446">
    <property type="entry name" value="FAD-oxidoreductase/Apoptosis"/>
</dbReference>
<dbReference type="Pfam" id="PF07992">
    <property type="entry name" value="Pyr_redox_2"/>
    <property type="match status" value="1"/>
</dbReference>
<comment type="cofactor">
    <cofactor evidence="1">
        <name>FAD</name>
        <dbReference type="ChEBI" id="CHEBI:57692"/>
    </cofactor>
</comment>
<keyword evidence="4" id="KW-0560">Oxidoreductase</keyword>
<keyword evidence="8" id="KW-1185">Reference proteome</keyword>
<dbReference type="SUPFAM" id="SSF55424">
    <property type="entry name" value="FAD/NAD-linked reductases, dimerisation (C-terminal) domain"/>
    <property type="match status" value="1"/>
</dbReference>
<dbReference type="Pfam" id="PF14759">
    <property type="entry name" value="Reductase_C"/>
    <property type="match status" value="1"/>
</dbReference>
<dbReference type="InterPro" id="IPR036188">
    <property type="entry name" value="FAD/NAD-bd_sf"/>
</dbReference>
<evidence type="ECO:0000256" key="2">
    <source>
        <dbReference type="ARBA" id="ARBA00022630"/>
    </source>
</evidence>
<feature type="domain" description="FAD/NAD(P)-binding" evidence="5">
    <location>
        <begin position="6"/>
        <end position="302"/>
    </location>
</feature>
<evidence type="ECO:0000313" key="8">
    <source>
        <dbReference type="Proteomes" id="UP001595912"/>
    </source>
</evidence>
<evidence type="ECO:0000259" key="5">
    <source>
        <dbReference type="Pfam" id="PF07992"/>
    </source>
</evidence>
<dbReference type="InterPro" id="IPR023753">
    <property type="entry name" value="FAD/NAD-binding_dom"/>
</dbReference>
<dbReference type="PRINTS" id="PR00411">
    <property type="entry name" value="PNDRDTASEI"/>
</dbReference>
<reference evidence="8" key="1">
    <citation type="journal article" date="2019" name="Int. J. Syst. Evol. Microbiol.">
        <title>The Global Catalogue of Microorganisms (GCM) 10K type strain sequencing project: providing services to taxonomists for standard genome sequencing and annotation.</title>
        <authorList>
            <consortium name="The Broad Institute Genomics Platform"/>
            <consortium name="The Broad Institute Genome Sequencing Center for Infectious Disease"/>
            <person name="Wu L."/>
            <person name="Ma J."/>
        </authorList>
    </citation>
    <scope>NUCLEOTIDE SEQUENCE [LARGE SCALE GENOMIC DNA]</scope>
    <source>
        <strain evidence="8">CGMCC 4.7152</strain>
    </source>
</reference>
<name>A0ABV9WCA2_9ACTN</name>
<gene>
    <name evidence="7" type="ORF">ACFPIJ_52200</name>
</gene>
<dbReference type="EMBL" id="JBHSIU010000101">
    <property type="protein sequence ID" value="MFC5006371.1"/>
    <property type="molecule type" value="Genomic_DNA"/>
</dbReference>
<comment type="caution">
    <text evidence="7">The sequence shown here is derived from an EMBL/GenBank/DDBJ whole genome shotgun (WGS) entry which is preliminary data.</text>
</comment>
<dbReference type="Gene3D" id="3.30.390.30">
    <property type="match status" value="1"/>
</dbReference>
<evidence type="ECO:0000259" key="6">
    <source>
        <dbReference type="Pfam" id="PF14759"/>
    </source>
</evidence>
<accession>A0ABV9WCA2</accession>
<dbReference type="Proteomes" id="UP001595912">
    <property type="component" value="Unassembled WGS sequence"/>
</dbReference>
<dbReference type="PRINTS" id="PR00368">
    <property type="entry name" value="FADPNR"/>
</dbReference>
<evidence type="ECO:0000313" key="7">
    <source>
        <dbReference type="EMBL" id="MFC5006371.1"/>
    </source>
</evidence>
<evidence type="ECO:0000256" key="4">
    <source>
        <dbReference type="ARBA" id="ARBA00023002"/>
    </source>
</evidence>